<feature type="domain" description="Reverse transcriptase" evidence="4">
    <location>
        <begin position="618"/>
        <end position="892"/>
    </location>
</feature>
<protein>
    <recommendedName>
        <fullName evidence="7">CCHC-type domain-containing protein</fullName>
    </recommendedName>
</protein>
<dbReference type="EMBL" id="CADCXV010001128">
    <property type="protein sequence ID" value="CAB0041698.1"/>
    <property type="molecule type" value="Genomic_DNA"/>
</dbReference>
<reference evidence="5 6" key="1">
    <citation type="submission" date="2020-02" db="EMBL/GenBank/DDBJ databases">
        <authorList>
            <person name="Ferguson B K."/>
        </authorList>
    </citation>
    <scope>NUCLEOTIDE SEQUENCE [LARGE SCALE GENOMIC DNA]</scope>
</reference>
<keyword evidence="1" id="KW-0863">Zinc-finger</keyword>
<dbReference type="InterPro" id="IPR001878">
    <property type="entry name" value="Znf_CCHC"/>
</dbReference>
<dbReference type="AlphaFoldDB" id="A0A6H5J0J9"/>
<dbReference type="GO" id="GO:0008270">
    <property type="term" value="F:zinc ion binding"/>
    <property type="evidence" value="ECO:0007669"/>
    <property type="project" value="UniProtKB-KW"/>
</dbReference>
<evidence type="ECO:0000313" key="6">
    <source>
        <dbReference type="Proteomes" id="UP000479190"/>
    </source>
</evidence>
<keyword evidence="1" id="KW-0479">Metal-binding</keyword>
<dbReference type="Pfam" id="PF14529">
    <property type="entry name" value="Exo_endo_phos_2"/>
    <property type="match status" value="1"/>
</dbReference>
<dbReference type="GO" id="GO:0003676">
    <property type="term" value="F:nucleic acid binding"/>
    <property type="evidence" value="ECO:0007669"/>
    <property type="project" value="InterPro"/>
</dbReference>
<evidence type="ECO:0000313" key="5">
    <source>
        <dbReference type="EMBL" id="CAB0041698.1"/>
    </source>
</evidence>
<dbReference type="SUPFAM" id="SSF56672">
    <property type="entry name" value="DNA/RNA polymerases"/>
    <property type="match status" value="1"/>
</dbReference>
<organism evidence="5 6">
    <name type="scientific">Trichogramma brassicae</name>
    <dbReference type="NCBI Taxonomy" id="86971"/>
    <lineage>
        <taxon>Eukaryota</taxon>
        <taxon>Metazoa</taxon>
        <taxon>Ecdysozoa</taxon>
        <taxon>Arthropoda</taxon>
        <taxon>Hexapoda</taxon>
        <taxon>Insecta</taxon>
        <taxon>Pterygota</taxon>
        <taxon>Neoptera</taxon>
        <taxon>Endopterygota</taxon>
        <taxon>Hymenoptera</taxon>
        <taxon>Apocrita</taxon>
        <taxon>Proctotrupomorpha</taxon>
        <taxon>Chalcidoidea</taxon>
        <taxon>Trichogrammatidae</taxon>
        <taxon>Trichogramma</taxon>
    </lineage>
</organism>
<dbReference type="GO" id="GO:0003824">
    <property type="term" value="F:catalytic activity"/>
    <property type="evidence" value="ECO:0007669"/>
    <property type="project" value="InterPro"/>
</dbReference>
<dbReference type="Pfam" id="PF00078">
    <property type="entry name" value="RVT_1"/>
    <property type="match status" value="1"/>
</dbReference>
<dbReference type="InterPro" id="IPR005135">
    <property type="entry name" value="Endo/exonuclease/phosphatase"/>
</dbReference>
<dbReference type="PROSITE" id="PS50158">
    <property type="entry name" value="ZF_CCHC"/>
    <property type="match status" value="1"/>
</dbReference>
<sequence length="1024" mass="113788">MTDMSAGLLDLQAFSKSNEPLQNTPMSTWLRSSQPSSSATVVPPLSAAAITKRIVEAPRMAKDASIPSLQEFSSGSKGEKLDRLEGLVRGLAVYVKEKRKPAIQLQRFSSCLTRAFEALKRTTECTEVHASQEAVTAASTPSSKRNKRPAASPPEVTAAEKRATGPHPHERVNDGNNNAVRSEETFTVVKGRRGRRRDAAQAEELCYRCGQDGHRAKTCRNAPVCLLCHGCRRSRHYQPQLSLGQEVSQQPTMRILQLNLNHCRSAQNLLCQTVRELGINVAIVCDQYKNPGPHYTWIADSNTQAAIWVLGGLRVQGRPSRPHPFFTWARVSDVYIFSVYAPPRLSTAEFSALLANVVEEAQGKRPLIIAGDFNAWSTEWGSSETKPRGVILLDALSALDVVLLNTGRTPTFTGPQGSSTIDLFFASDSLNPRVAGWRVERDIFTGSDHRAITFKLSVHRPPGTPAGPRRGWSARTLDEETFSERLSGVRIPHTTPEHPEDMAASLISAITGACSASMSSRGGRHRRRHEPVYWWTEVIAALRRQCLRARRLAQRARGRAMEDARRADFSIARGRLRAAIEDSKRRCWSALCDEVDRDVALKLAVARRPDAFLQVYSACLSGGVFPSTWKRQRLVLLPKPGKPPDAPSSYRPLCMLDTAGKILERIICRRLEVYTEAPGGLSDHQHGFRRGRSTIGAIESITAAAREVVGAARGSRKYCAVVTLDVRIAFNSARWNNILAALERIRTPEYLQRIIHSYFQARVLEYDTDDGPESCSTTAGVPQGSVLGPILWNAMYDIILRLRLDEGVRVVGFADYIAVIAVAGTTYEVEDLLSCAIARVRDALWGLGLETADHKTEALLISRKRRLETITIEVGNCFIASSPCIRYLGLQLDARLTYNDYLRAASERASRVAGALSQIMPIIGGPRSSRRRLYVNVIDSILLYGAPIWSRGTGAQVGMRRVEAIHRRACLRVISGRPQPLTKNRKSKKRNRRKPREVRMILTRNKMCSFLLSSIIIHIIMFYI</sequence>
<dbReference type="InterPro" id="IPR000477">
    <property type="entry name" value="RT_dom"/>
</dbReference>
<gene>
    <name evidence="5" type="ORF">TBRA_LOCUS13357</name>
</gene>
<dbReference type="PROSITE" id="PS50878">
    <property type="entry name" value="RT_POL"/>
    <property type="match status" value="1"/>
</dbReference>
<keyword evidence="6" id="KW-1185">Reference proteome</keyword>
<dbReference type="GO" id="GO:0071897">
    <property type="term" value="P:DNA biosynthetic process"/>
    <property type="evidence" value="ECO:0007669"/>
    <property type="project" value="UniProtKB-ARBA"/>
</dbReference>
<feature type="domain" description="CCHC-type" evidence="3">
    <location>
        <begin position="206"/>
        <end position="221"/>
    </location>
</feature>
<accession>A0A6H5J0J9</accession>
<feature type="compositionally biased region" description="Basic and acidic residues" evidence="2">
    <location>
        <begin position="158"/>
        <end position="173"/>
    </location>
</feature>
<evidence type="ECO:0008006" key="7">
    <source>
        <dbReference type="Google" id="ProtNLM"/>
    </source>
</evidence>
<feature type="region of interest" description="Disordered" evidence="2">
    <location>
        <begin position="19"/>
        <end position="38"/>
    </location>
</feature>
<feature type="region of interest" description="Disordered" evidence="2">
    <location>
        <begin position="127"/>
        <end position="183"/>
    </location>
</feature>
<dbReference type="OrthoDB" id="7697131at2759"/>
<dbReference type="SUPFAM" id="SSF57756">
    <property type="entry name" value="Retrovirus zinc finger-like domains"/>
    <property type="match status" value="1"/>
</dbReference>
<dbReference type="InterPro" id="IPR036691">
    <property type="entry name" value="Endo/exonu/phosph_ase_sf"/>
</dbReference>
<dbReference type="Proteomes" id="UP000479190">
    <property type="component" value="Unassembled WGS sequence"/>
</dbReference>
<dbReference type="Gene3D" id="4.10.60.10">
    <property type="entry name" value="Zinc finger, CCHC-type"/>
    <property type="match status" value="1"/>
</dbReference>
<dbReference type="SUPFAM" id="SSF56219">
    <property type="entry name" value="DNase I-like"/>
    <property type="match status" value="1"/>
</dbReference>
<dbReference type="Gene3D" id="3.60.10.10">
    <property type="entry name" value="Endonuclease/exonuclease/phosphatase"/>
    <property type="match status" value="1"/>
</dbReference>
<dbReference type="CDD" id="cd09077">
    <property type="entry name" value="R1-I-EN"/>
    <property type="match status" value="1"/>
</dbReference>
<dbReference type="InterPro" id="IPR043502">
    <property type="entry name" value="DNA/RNA_pol_sf"/>
</dbReference>
<evidence type="ECO:0000259" key="4">
    <source>
        <dbReference type="PROSITE" id="PS50878"/>
    </source>
</evidence>
<evidence type="ECO:0000256" key="2">
    <source>
        <dbReference type="SAM" id="MobiDB-lite"/>
    </source>
</evidence>
<dbReference type="SMART" id="SM00343">
    <property type="entry name" value="ZnF_C2HC"/>
    <property type="match status" value="1"/>
</dbReference>
<dbReference type="CDD" id="cd01650">
    <property type="entry name" value="RT_nLTR_like"/>
    <property type="match status" value="1"/>
</dbReference>
<dbReference type="InterPro" id="IPR036875">
    <property type="entry name" value="Znf_CCHC_sf"/>
</dbReference>
<proteinExistence type="predicted"/>
<keyword evidence="1" id="KW-0862">Zinc</keyword>
<dbReference type="PANTHER" id="PTHR19446">
    <property type="entry name" value="REVERSE TRANSCRIPTASES"/>
    <property type="match status" value="1"/>
</dbReference>
<evidence type="ECO:0000256" key="1">
    <source>
        <dbReference type="PROSITE-ProRule" id="PRU00047"/>
    </source>
</evidence>
<evidence type="ECO:0000259" key="3">
    <source>
        <dbReference type="PROSITE" id="PS50158"/>
    </source>
</evidence>
<name>A0A6H5J0J9_9HYME</name>
<feature type="compositionally biased region" description="Polar residues" evidence="2">
    <location>
        <begin position="133"/>
        <end position="143"/>
    </location>
</feature>